<name>A0ABD3NHF8_9STRA</name>
<feature type="chain" id="PRO_5044820577" evidence="1">
    <location>
        <begin position="27"/>
        <end position="384"/>
    </location>
</feature>
<dbReference type="AlphaFoldDB" id="A0ABD3NHF8"/>
<gene>
    <name evidence="2" type="ORF">ACHAW5_007458</name>
</gene>
<evidence type="ECO:0000313" key="2">
    <source>
        <dbReference type="EMBL" id="KAL3774959.1"/>
    </source>
</evidence>
<protein>
    <submittedName>
        <fullName evidence="2">Uncharacterized protein</fullName>
    </submittedName>
</protein>
<reference evidence="2 3" key="1">
    <citation type="submission" date="2024-10" db="EMBL/GenBank/DDBJ databases">
        <title>Updated reference genomes for cyclostephanoid diatoms.</title>
        <authorList>
            <person name="Roberts W.R."/>
            <person name="Alverson A.J."/>
        </authorList>
    </citation>
    <scope>NUCLEOTIDE SEQUENCE [LARGE SCALE GENOMIC DNA]</scope>
    <source>
        <strain evidence="2 3">AJA276-08</strain>
    </source>
</reference>
<keyword evidence="3" id="KW-1185">Reference proteome</keyword>
<dbReference type="Proteomes" id="UP001530315">
    <property type="component" value="Unassembled WGS sequence"/>
</dbReference>
<comment type="caution">
    <text evidence="2">The sequence shown here is derived from an EMBL/GenBank/DDBJ whole genome shotgun (WGS) entry which is preliminary data.</text>
</comment>
<organism evidence="2 3">
    <name type="scientific">Stephanodiscus triporus</name>
    <dbReference type="NCBI Taxonomy" id="2934178"/>
    <lineage>
        <taxon>Eukaryota</taxon>
        <taxon>Sar</taxon>
        <taxon>Stramenopiles</taxon>
        <taxon>Ochrophyta</taxon>
        <taxon>Bacillariophyta</taxon>
        <taxon>Coscinodiscophyceae</taxon>
        <taxon>Thalassiosirophycidae</taxon>
        <taxon>Stephanodiscales</taxon>
        <taxon>Stephanodiscaceae</taxon>
        <taxon>Stephanodiscus</taxon>
    </lineage>
</organism>
<evidence type="ECO:0000256" key="1">
    <source>
        <dbReference type="SAM" id="SignalP"/>
    </source>
</evidence>
<evidence type="ECO:0000313" key="3">
    <source>
        <dbReference type="Proteomes" id="UP001530315"/>
    </source>
</evidence>
<dbReference type="Pfam" id="PF08856">
    <property type="entry name" value="DUF1826"/>
    <property type="match status" value="1"/>
</dbReference>
<dbReference type="EMBL" id="JALLAZ020001439">
    <property type="protein sequence ID" value="KAL3774959.1"/>
    <property type="molecule type" value="Genomic_DNA"/>
</dbReference>
<accession>A0ABD3NHF8</accession>
<keyword evidence="1" id="KW-0732">Signal</keyword>
<sequence>MLLFAQMKHSLLALQIGLWFHPGAVGALVLTTEPKNRHRGRRFKGSLSSSLMGQSSVASPVSLSSSNDNLVESLPVIRRHQRHSVFSETNVVSKFMPFPHRELCRRSLPTPPPSEVHQRKPNRRFWEFPFHLENENEKRHDAGPVSPLLRKDVRVQFDDPTIGAHQLLERCGVIISKNDERSHLTSETITAEETETVEHLASVLSFFQSVAAAAESPSGTSNNVKCMARIVSTVGSSGVKCPRWHADHVPVRLVMSILGPGCDYIQENISTEESRRLPRIVNRRALNSLDVDDTMKANDIIVPPSLLYKGRTQGEGSNSIIKHAREGEAVLLMGRKWEDEPAAQPPELEDGDALYSNLVLAAVHRSPTLMPYQERILLTVDLVD</sequence>
<dbReference type="InterPro" id="IPR014955">
    <property type="entry name" value="DUF1826"/>
</dbReference>
<proteinExistence type="predicted"/>
<feature type="signal peptide" evidence="1">
    <location>
        <begin position="1"/>
        <end position="26"/>
    </location>
</feature>